<accession>A0ABX2AZF3</accession>
<dbReference type="EMBL" id="JABKKJ010000004">
    <property type="protein sequence ID" value="NPE24639.1"/>
    <property type="molecule type" value="Genomic_DNA"/>
</dbReference>
<organism evidence="2 3">
    <name type="scientific">Xylanibacter caecicola</name>
    <dbReference type="NCBI Taxonomy" id="2736294"/>
    <lineage>
        <taxon>Bacteria</taxon>
        <taxon>Pseudomonadati</taxon>
        <taxon>Bacteroidota</taxon>
        <taxon>Bacteroidia</taxon>
        <taxon>Bacteroidales</taxon>
        <taxon>Prevotellaceae</taxon>
        <taxon>Xylanibacter</taxon>
    </lineage>
</organism>
<comment type="caution">
    <text evidence="2">The sequence shown here is derived from an EMBL/GenBank/DDBJ whole genome shotgun (WGS) entry which is preliminary data.</text>
</comment>
<gene>
    <name evidence="2" type="ORF">HPS54_03760</name>
</gene>
<dbReference type="SUPFAM" id="SSF56935">
    <property type="entry name" value="Porins"/>
    <property type="match status" value="1"/>
</dbReference>
<dbReference type="Proteomes" id="UP000820977">
    <property type="component" value="Unassembled WGS sequence"/>
</dbReference>
<sequence>MRKVLVFIMISCFSCAVSAQESSEISSFTDNAGVLYDTEKLCDIRQTSFPASSFDMPDNAFMSYHGDSLALPRLNMYGQTAISSYPFYGLGYTDWSLHKGLNVNIGASVFATFGKHSHYKGAGFGQNISMMYAMPITNKLSVALGGYFTNTSWSHDSYRDAGLNAVLGYKFNERWEAYLFAQKSLVNKRMPLPLYDINGLGDRIGAAVKYNFSPSFSIQMSVSTSQYDLPIYTDTGFPPMR</sequence>
<dbReference type="RefSeq" id="WP_172344137.1">
    <property type="nucleotide sequence ID" value="NZ_CATEIB010000043.1"/>
</dbReference>
<protein>
    <recommendedName>
        <fullName evidence="4">Type IX secretion system membrane protein PorP/SprF</fullName>
    </recommendedName>
</protein>
<evidence type="ECO:0000313" key="2">
    <source>
        <dbReference type="EMBL" id="NPE24639.1"/>
    </source>
</evidence>
<evidence type="ECO:0000256" key="1">
    <source>
        <dbReference type="SAM" id="SignalP"/>
    </source>
</evidence>
<reference evidence="2 3" key="1">
    <citation type="submission" date="2020-05" db="EMBL/GenBank/DDBJ databases">
        <title>Distinct polysaccharide utilization as determinants for interspecies competition between intestinal Prevotella spp.</title>
        <authorList>
            <person name="Galvez E.J.C."/>
            <person name="Iljazovic A."/>
            <person name="Strowig T."/>
        </authorList>
    </citation>
    <scope>NUCLEOTIDE SEQUENCE [LARGE SCALE GENOMIC DNA]</scope>
    <source>
        <strain evidence="2 3">PCHR</strain>
    </source>
</reference>
<name>A0ABX2AZF3_9BACT</name>
<evidence type="ECO:0000313" key="3">
    <source>
        <dbReference type="Proteomes" id="UP000820977"/>
    </source>
</evidence>
<feature type="signal peptide" evidence="1">
    <location>
        <begin position="1"/>
        <end position="19"/>
    </location>
</feature>
<keyword evidence="1" id="KW-0732">Signal</keyword>
<proteinExistence type="predicted"/>
<keyword evidence="3" id="KW-1185">Reference proteome</keyword>
<evidence type="ECO:0008006" key="4">
    <source>
        <dbReference type="Google" id="ProtNLM"/>
    </source>
</evidence>
<feature type="chain" id="PRO_5046876125" description="Type IX secretion system membrane protein PorP/SprF" evidence="1">
    <location>
        <begin position="20"/>
        <end position="241"/>
    </location>
</feature>